<sequence length="497" mass="56665">MFNSGIKGNQRCNGLYSSPHDISVASSVVNTKNYNNSSFKNFRIENKDVFNNKRYVDPPRKTIHNNKSFNGNRQADTVTTLKEEPDFDEKPSVHSIIGISNAELHKSFLGVEDKIKKENLKVTHHEALQRIEYEKDEFNYYQQHWFSVSLEKFKMEDRSREERIEITRHEFLRQLQQIQRSNVGKKNKMPEWKEQPSRKNPWRSKTKEGAFVAPRLCEVENCGKIALACTRHCIVHIMLDTKQVLFEYCTAKFADSSQCSVPVFDVSHELPLCAEHARKRDNYGLYHEAKPKKIRKRVKPSAMIRPQKRNKKKKKPLSKASEDTVTAVVPSAIIREIAMPSGEAVQSSASPPPTAELEVEDLQIDQVLELNDNGLEQALVSQAHLLEESDISNVLSTIQVDEFSDFFSVNRNGEYEPSREEEEELEKALAAVDNDVKSLEKLSQSHGLLDSLLDEHVLTDSLVQIPEMFHNGYSVCGDNIVAQSGSFLLPVEPHSNS</sequence>
<proteinExistence type="predicted"/>
<keyword evidence="2" id="KW-0539">Nucleus</keyword>
<evidence type="ECO:0000259" key="4">
    <source>
        <dbReference type="Pfam" id="PF13891"/>
    </source>
</evidence>
<name>A0A6J2YJE6_SITOR</name>
<feature type="region of interest" description="Disordered" evidence="3">
    <location>
        <begin position="300"/>
        <end position="321"/>
    </location>
</feature>
<dbReference type="GO" id="GO:0005634">
    <property type="term" value="C:nucleus"/>
    <property type="evidence" value="ECO:0007669"/>
    <property type="project" value="UniProtKB-SubCell"/>
</dbReference>
<evidence type="ECO:0000256" key="1">
    <source>
        <dbReference type="ARBA" id="ARBA00004123"/>
    </source>
</evidence>
<reference evidence="6" key="1">
    <citation type="submission" date="2025-08" db="UniProtKB">
        <authorList>
            <consortium name="RefSeq"/>
        </authorList>
    </citation>
    <scope>IDENTIFICATION</scope>
    <source>
        <tissue evidence="6">Gonads</tissue>
    </source>
</reference>
<accession>A0A6J2YJE6</accession>
<protein>
    <submittedName>
        <fullName evidence="6">INO80 complex subunit D</fullName>
    </submittedName>
</protein>
<dbReference type="OrthoDB" id="10038011at2759"/>
<dbReference type="AlphaFoldDB" id="A0A6J2YJE6"/>
<dbReference type="Pfam" id="PF13891">
    <property type="entry name" value="zf-C3HC3H_KANSL2"/>
    <property type="match status" value="1"/>
</dbReference>
<feature type="region of interest" description="Disordered" evidence="3">
    <location>
        <begin position="183"/>
        <end position="205"/>
    </location>
</feature>
<dbReference type="GeneID" id="115887968"/>
<organism evidence="5 6">
    <name type="scientific">Sitophilus oryzae</name>
    <name type="common">Rice weevil</name>
    <name type="synonym">Curculio oryzae</name>
    <dbReference type="NCBI Taxonomy" id="7048"/>
    <lineage>
        <taxon>Eukaryota</taxon>
        <taxon>Metazoa</taxon>
        <taxon>Ecdysozoa</taxon>
        <taxon>Arthropoda</taxon>
        <taxon>Hexapoda</taxon>
        <taxon>Insecta</taxon>
        <taxon>Pterygota</taxon>
        <taxon>Neoptera</taxon>
        <taxon>Endopterygota</taxon>
        <taxon>Coleoptera</taxon>
        <taxon>Polyphaga</taxon>
        <taxon>Cucujiformia</taxon>
        <taxon>Curculionidae</taxon>
        <taxon>Dryophthorinae</taxon>
        <taxon>Sitophilus</taxon>
    </lineage>
</organism>
<feature type="domain" description="KANL2-like probable zinc-finger" evidence="4">
    <location>
        <begin position="217"/>
        <end position="277"/>
    </location>
</feature>
<dbReference type="InParanoid" id="A0A6J2YJE6"/>
<dbReference type="PANTHER" id="PTHR16198">
    <property type="match status" value="1"/>
</dbReference>
<comment type="subcellular location">
    <subcellularLocation>
        <location evidence="1">Nucleus</location>
    </subcellularLocation>
</comment>
<evidence type="ECO:0000256" key="2">
    <source>
        <dbReference type="ARBA" id="ARBA00023242"/>
    </source>
</evidence>
<dbReference type="RefSeq" id="XP_030763401.1">
    <property type="nucleotide sequence ID" value="XM_030907541.1"/>
</dbReference>
<feature type="compositionally biased region" description="Basic residues" evidence="3">
    <location>
        <begin position="306"/>
        <end position="317"/>
    </location>
</feature>
<evidence type="ECO:0000313" key="6">
    <source>
        <dbReference type="RefSeq" id="XP_030763401.1"/>
    </source>
</evidence>
<evidence type="ECO:0000256" key="3">
    <source>
        <dbReference type="SAM" id="MobiDB-lite"/>
    </source>
</evidence>
<dbReference type="KEGG" id="soy:115887968"/>
<dbReference type="PANTHER" id="PTHR16198:SF2">
    <property type="entry name" value="INO80 COMPLEX SUBUNIT D"/>
    <property type="match status" value="1"/>
</dbReference>
<gene>
    <name evidence="6" type="primary">LOC115887968</name>
</gene>
<dbReference type="InterPro" id="IPR025927">
    <property type="entry name" value="Znf_KANL2-like"/>
</dbReference>
<feature type="compositionally biased region" description="Basic and acidic residues" evidence="3">
    <location>
        <begin position="188"/>
        <end position="197"/>
    </location>
</feature>
<keyword evidence="5" id="KW-1185">Reference proteome</keyword>
<evidence type="ECO:0000313" key="5">
    <source>
        <dbReference type="Proteomes" id="UP000504635"/>
    </source>
</evidence>
<dbReference type="Proteomes" id="UP000504635">
    <property type="component" value="Unplaced"/>
</dbReference>